<comment type="caution">
    <text evidence="2">The sequence shown here is derived from an EMBL/GenBank/DDBJ whole genome shotgun (WGS) entry which is preliminary data.</text>
</comment>
<dbReference type="Proteomes" id="UP000226442">
    <property type="component" value="Unassembled WGS sequence"/>
</dbReference>
<dbReference type="SUPFAM" id="SSF58113">
    <property type="entry name" value="Apolipoprotein A-I"/>
    <property type="match status" value="1"/>
</dbReference>
<evidence type="ECO:0000313" key="2">
    <source>
        <dbReference type="EMBL" id="PHX56513.1"/>
    </source>
</evidence>
<name>A0A2G4F401_9CYAN</name>
<gene>
    <name evidence="2" type="ORF">CP500_004985</name>
</gene>
<sequence length="143" mass="16250">MSTTIDNFTKQLHDNLEAIEDRAKLLKESVQSATKNTEAELQSKLDEMKTNLEAKKQQFDEYREKLKTQFEEKESEVKSNVEEWKASREVKKLEHRADQAEDYANTAILFAMATMEEAEAATLKAICTRLDATTAAAATTTQK</sequence>
<proteinExistence type="predicted"/>
<dbReference type="EMBL" id="NXIB02000018">
    <property type="protein sequence ID" value="PHX56513.1"/>
    <property type="molecule type" value="Genomic_DNA"/>
</dbReference>
<dbReference type="RefSeq" id="WP_096828828.1">
    <property type="nucleotide sequence ID" value="NZ_NXIB02000018.1"/>
</dbReference>
<protein>
    <submittedName>
        <fullName evidence="2">Uncharacterized protein</fullName>
    </submittedName>
</protein>
<evidence type="ECO:0000256" key="1">
    <source>
        <dbReference type="SAM" id="Coils"/>
    </source>
</evidence>
<keyword evidence="1" id="KW-0175">Coiled coil</keyword>
<feature type="coiled-coil region" evidence="1">
    <location>
        <begin position="9"/>
        <end position="83"/>
    </location>
</feature>
<accession>A0A2G4F401</accession>
<dbReference type="OrthoDB" id="573190at2"/>
<organism evidence="2 3">
    <name type="scientific">Tychonema bourrellyi FEM_GT703</name>
    <dbReference type="NCBI Taxonomy" id="2040638"/>
    <lineage>
        <taxon>Bacteria</taxon>
        <taxon>Bacillati</taxon>
        <taxon>Cyanobacteriota</taxon>
        <taxon>Cyanophyceae</taxon>
        <taxon>Oscillatoriophycideae</taxon>
        <taxon>Oscillatoriales</taxon>
        <taxon>Microcoleaceae</taxon>
        <taxon>Tychonema</taxon>
    </lineage>
</organism>
<evidence type="ECO:0000313" key="3">
    <source>
        <dbReference type="Proteomes" id="UP000226442"/>
    </source>
</evidence>
<keyword evidence="3" id="KW-1185">Reference proteome</keyword>
<dbReference type="AlphaFoldDB" id="A0A2G4F401"/>
<reference evidence="2" key="1">
    <citation type="submission" date="2017-10" db="EMBL/GenBank/DDBJ databases">
        <title>Draft genome sequence of the planktic cyanobacteria Tychonema bourrellyi isolated from alpine lentic freshwater.</title>
        <authorList>
            <person name="Tett A."/>
            <person name="Armanini F."/>
            <person name="Asnicar F."/>
            <person name="Boscaini A."/>
            <person name="Pasolli E."/>
            <person name="Zolfo M."/>
            <person name="Donati C."/>
            <person name="Salmaso N."/>
            <person name="Segata N."/>
        </authorList>
    </citation>
    <scope>NUCLEOTIDE SEQUENCE</scope>
    <source>
        <strain evidence="2">FEM_GT703</strain>
    </source>
</reference>